<dbReference type="SUPFAM" id="SSF110849">
    <property type="entry name" value="ParB/Sulfiredoxin"/>
    <property type="match status" value="1"/>
</dbReference>
<dbReference type="InterPro" id="IPR036086">
    <property type="entry name" value="ParB/Sulfiredoxin_sf"/>
</dbReference>
<keyword evidence="1" id="KW-0547">Nucleotide-binding</keyword>
<comment type="caution">
    <text evidence="3">The sequence shown here is derived from an EMBL/GenBank/DDBJ whole genome shotgun (WGS) entry which is preliminary data.</text>
</comment>
<dbReference type="RefSeq" id="WP_160647983.1">
    <property type="nucleotide sequence ID" value="NZ_SIJB01000062.1"/>
</dbReference>
<proteinExistence type="predicted"/>
<evidence type="ECO:0000313" key="3">
    <source>
        <dbReference type="EMBL" id="NBI31162.1"/>
    </source>
</evidence>
<evidence type="ECO:0000313" key="4">
    <source>
        <dbReference type="Proteomes" id="UP000448943"/>
    </source>
</evidence>
<evidence type="ECO:0008006" key="5">
    <source>
        <dbReference type="Google" id="ProtNLM"/>
    </source>
</evidence>
<reference evidence="3 4" key="1">
    <citation type="submission" date="2019-01" db="EMBL/GenBank/DDBJ databases">
        <title>Chengkuizengella sp. nov., isolated from deep-sea sediment of East Pacific Ocean.</title>
        <authorList>
            <person name="Yang J."/>
            <person name="Lai Q."/>
            <person name="Shao Z."/>
        </authorList>
    </citation>
    <scope>NUCLEOTIDE SEQUENCE [LARGE SCALE GENOMIC DNA]</scope>
    <source>
        <strain evidence="3 4">YPA3-1-1</strain>
    </source>
</reference>
<organism evidence="3 4">
    <name type="scientific">Chengkuizengella marina</name>
    <dbReference type="NCBI Taxonomy" id="2507566"/>
    <lineage>
        <taxon>Bacteria</taxon>
        <taxon>Bacillati</taxon>
        <taxon>Bacillota</taxon>
        <taxon>Bacilli</taxon>
        <taxon>Bacillales</taxon>
        <taxon>Paenibacillaceae</taxon>
        <taxon>Chengkuizengella</taxon>
    </lineage>
</organism>
<dbReference type="InterPro" id="IPR023098">
    <property type="entry name" value="SerK/SbnI_C"/>
</dbReference>
<dbReference type="AlphaFoldDB" id="A0A6N9Q8I2"/>
<keyword evidence="2" id="KW-0067">ATP-binding</keyword>
<keyword evidence="4" id="KW-1185">Reference proteome</keyword>
<name>A0A6N9Q8I2_9BACL</name>
<protein>
    <recommendedName>
        <fullName evidence="5">ParB/Sulfiredoxin domain-containing protein</fullName>
    </recommendedName>
</protein>
<dbReference type="EMBL" id="SIJB01000062">
    <property type="protein sequence ID" value="NBI31162.1"/>
    <property type="molecule type" value="Genomic_DNA"/>
</dbReference>
<evidence type="ECO:0000256" key="2">
    <source>
        <dbReference type="ARBA" id="ARBA00022840"/>
    </source>
</evidence>
<dbReference type="InterPro" id="IPR037953">
    <property type="entry name" value="SbnI-like_N"/>
</dbReference>
<dbReference type="PIRSF" id="PIRSF032543">
    <property type="entry name" value="UCP032543_ParB-like"/>
    <property type="match status" value="1"/>
</dbReference>
<dbReference type="Gene3D" id="3.90.1530.10">
    <property type="entry name" value="Conserved hypothetical protein from pyrococcus furiosus pfu- 392566-001, ParB domain"/>
    <property type="match status" value="1"/>
</dbReference>
<dbReference type="Proteomes" id="UP000448943">
    <property type="component" value="Unassembled WGS sequence"/>
</dbReference>
<evidence type="ECO:0000256" key="1">
    <source>
        <dbReference type="ARBA" id="ARBA00022741"/>
    </source>
</evidence>
<dbReference type="GO" id="GO:0005524">
    <property type="term" value="F:ATP binding"/>
    <property type="evidence" value="ECO:0007669"/>
    <property type="project" value="UniProtKB-KW"/>
</dbReference>
<dbReference type="InterPro" id="IPR016999">
    <property type="entry name" value="SbnI-like"/>
</dbReference>
<accession>A0A6N9Q8I2</accession>
<sequence length="237" mass="27806">MLKNASSLKLINITSILFHENHESKRLSFTKQCILDDGFLKEPVLVMDIDEDKYLLLDGLHRTLTLRELGCYWIPAQIVSESDVELKSWNHLLPRDKWLDSIKNSYDFIFTKNSKDRIILGKITYSNGTTDEICVEQKYDNDIQLISLWNKLVNSYNSDYLVKRIHNDEHIKVDNNEVLMQYHVVNMSLIKKIVLKGLTLPSGVTRFVIKERILNFQVPFKLLKHENHEHIAEVFHL</sequence>
<dbReference type="CDD" id="cd16388">
    <property type="entry name" value="SbnI_like_N"/>
    <property type="match status" value="1"/>
</dbReference>
<gene>
    <name evidence="3" type="ORF">ERL59_19705</name>
</gene>
<dbReference type="OrthoDB" id="2380647at2"/>
<dbReference type="Gene3D" id="3.30.1760.10">
    <property type="entry name" value="Conserved hypothetical protein from pyrococcus furiosus pfu- 392566-001, domain 2"/>
    <property type="match status" value="1"/>
</dbReference>